<evidence type="ECO:0000256" key="8">
    <source>
        <dbReference type="ARBA" id="ARBA00033428"/>
    </source>
</evidence>
<dbReference type="CDD" id="cd04725">
    <property type="entry name" value="OMP_decarboxylase_like"/>
    <property type="match status" value="1"/>
</dbReference>
<dbReference type="GO" id="GO:0044205">
    <property type="term" value="P:'de novo' UMP biosynthetic process"/>
    <property type="evidence" value="ECO:0007669"/>
    <property type="project" value="InterPro"/>
</dbReference>
<evidence type="ECO:0000256" key="3">
    <source>
        <dbReference type="ARBA" id="ARBA00012321"/>
    </source>
</evidence>
<evidence type="ECO:0000256" key="10">
    <source>
        <dbReference type="PIRSR" id="PIRSR614732-2"/>
    </source>
</evidence>
<dbReference type="GO" id="GO:0005829">
    <property type="term" value="C:cytosol"/>
    <property type="evidence" value="ECO:0007669"/>
    <property type="project" value="TreeGrafter"/>
</dbReference>
<name>A0A7C4EVV5_9BACT</name>
<evidence type="ECO:0000256" key="1">
    <source>
        <dbReference type="ARBA" id="ARBA00002356"/>
    </source>
</evidence>
<evidence type="ECO:0000313" key="12">
    <source>
        <dbReference type="EMBL" id="HGH59995.1"/>
    </source>
</evidence>
<dbReference type="InterPro" id="IPR001754">
    <property type="entry name" value="OMPdeCOase_dom"/>
</dbReference>
<dbReference type="PANTHER" id="PTHR32119">
    <property type="entry name" value="OROTIDINE 5'-PHOSPHATE DECARBOXYLASE"/>
    <property type="match status" value="1"/>
</dbReference>
<comment type="function">
    <text evidence="1">Catalyzes the decarboxylation of orotidine 5'-monophosphate (OMP) to uridine 5'-monophosphate (UMP).</text>
</comment>
<proteinExistence type="predicted"/>
<accession>A0A7C4EVV5</accession>
<keyword evidence="6" id="KW-0665">Pyrimidine biosynthesis</keyword>
<gene>
    <name evidence="12" type="ORF">ENV54_01705</name>
</gene>
<evidence type="ECO:0000256" key="9">
    <source>
        <dbReference type="PIRSR" id="PIRSR614732-1"/>
    </source>
</evidence>
<dbReference type="GO" id="GO:0004590">
    <property type="term" value="F:orotidine-5'-phosphate decarboxylase activity"/>
    <property type="evidence" value="ECO:0007669"/>
    <property type="project" value="UniProtKB-EC"/>
</dbReference>
<dbReference type="GO" id="GO:0006207">
    <property type="term" value="P:'de novo' pyrimidine nucleobase biosynthetic process"/>
    <property type="evidence" value="ECO:0007669"/>
    <property type="project" value="InterPro"/>
</dbReference>
<feature type="active site" description="For OMPdecase activity" evidence="9">
    <location>
        <position position="62"/>
    </location>
</feature>
<comment type="pathway">
    <text evidence="2">Pyrimidine metabolism; UMP biosynthesis via de novo pathway; UMP from orotate: step 2/2.</text>
</comment>
<dbReference type="InterPro" id="IPR011060">
    <property type="entry name" value="RibuloseP-bd_barrel"/>
</dbReference>
<evidence type="ECO:0000259" key="11">
    <source>
        <dbReference type="SMART" id="SM00934"/>
    </source>
</evidence>
<protein>
    <recommendedName>
        <fullName evidence="4">Orotidine 5'-phosphate decarboxylase</fullName>
        <ecNumber evidence="3">4.1.1.23</ecNumber>
    </recommendedName>
    <alternativeName>
        <fullName evidence="8">OMP decarboxylase</fullName>
    </alternativeName>
</protein>
<dbReference type="SUPFAM" id="SSF51366">
    <property type="entry name" value="Ribulose-phoshate binding barrel"/>
    <property type="match status" value="1"/>
</dbReference>
<dbReference type="EC" id="4.1.1.23" evidence="3"/>
<evidence type="ECO:0000256" key="7">
    <source>
        <dbReference type="ARBA" id="ARBA00023239"/>
    </source>
</evidence>
<dbReference type="Gene3D" id="3.20.20.70">
    <property type="entry name" value="Aldolase class I"/>
    <property type="match status" value="1"/>
</dbReference>
<dbReference type="AlphaFoldDB" id="A0A7C4EVV5"/>
<feature type="domain" description="Orotidine 5'-phosphate decarboxylase" evidence="11">
    <location>
        <begin position="5"/>
        <end position="254"/>
    </location>
</feature>
<feature type="binding site" evidence="10">
    <location>
        <position position="127"/>
    </location>
    <ligand>
        <name>substrate</name>
    </ligand>
</feature>
<dbReference type="EMBL" id="DTGT01000056">
    <property type="protein sequence ID" value="HGH59995.1"/>
    <property type="molecule type" value="Genomic_DNA"/>
</dbReference>
<feature type="binding site" evidence="10">
    <location>
        <position position="11"/>
    </location>
    <ligand>
        <name>substrate</name>
    </ligand>
</feature>
<evidence type="ECO:0000256" key="6">
    <source>
        <dbReference type="ARBA" id="ARBA00022975"/>
    </source>
</evidence>
<feature type="active site" description="For OMPdecase activity" evidence="9">
    <location>
        <position position="64"/>
    </location>
</feature>
<dbReference type="InterPro" id="IPR014732">
    <property type="entry name" value="OMPdecase"/>
</dbReference>
<dbReference type="PANTHER" id="PTHR32119:SF2">
    <property type="entry name" value="OROTIDINE 5'-PHOSPHATE DECARBOXYLASE"/>
    <property type="match status" value="1"/>
</dbReference>
<evidence type="ECO:0000256" key="4">
    <source>
        <dbReference type="ARBA" id="ARBA00021923"/>
    </source>
</evidence>
<dbReference type="InterPro" id="IPR013785">
    <property type="entry name" value="Aldolase_TIM"/>
</dbReference>
<evidence type="ECO:0000256" key="5">
    <source>
        <dbReference type="ARBA" id="ARBA00022793"/>
    </source>
</evidence>
<feature type="binding site" evidence="10">
    <location>
        <position position="33"/>
    </location>
    <ligand>
        <name>substrate</name>
    </ligand>
</feature>
<keyword evidence="7" id="KW-0456">Lyase</keyword>
<sequence>MNPYSIILAADLPDPDAVARLLEQVGPMVDGVKIGLATVLQAGLGFVKGIRDSAAGKPILLDLKIADIGHRGISGWEGTNAKIVRSLKDSGATHVTVHGFPGPVSLAEAAAAAHECGIQVLALPIMSHSGADLFFSQRLSRAELAAKAQAAAIDISTASLAEAAAIRDGIIALGEAIGVDGYIGPATNPKALAEIRTMTSKPIWCPGFGRQDRLGRDLETQFRDWARAVGTQSAAIVGSLIFGAPDPLAQAERIRETRDRVVASLASS</sequence>
<dbReference type="Pfam" id="PF00215">
    <property type="entry name" value="OMPdecase"/>
    <property type="match status" value="1"/>
</dbReference>
<reference evidence="12" key="1">
    <citation type="journal article" date="2020" name="mSystems">
        <title>Genome- and Community-Level Interaction Insights into Carbon Utilization and Element Cycling Functions of Hydrothermarchaeota in Hydrothermal Sediment.</title>
        <authorList>
            <person name="Zhou Z."/>
            <person name="Liu Y."/>
            <person name="Xu W."/>
            <person name="Pan J."/>
            <person name="Luo Z.H."/>
            <person name="Li M."/>
        </authorList>
    </citation>
    <scope>NUCLEOTIDE SEQUENCE [LARGE SCALE GENOMIC DNA]</scope>
    <source>
        <strain evidence="12">SpSt-769</strain>
    </source>
</reference>
<evidence type="ECO:0000256" key="2">
    <source>
        <dbReference type="ARBA" id="ARBA00004861"/>
    </source>
</evidence>
<dbReference type="SMART" id="SM00934">
    <property type="entry name" value="OMPdecase"/>
    <property type="match status" value="1"/>
</dbReference>
<organism evidence="12">
    <name type="scientific">Desulfomonile tiedjei</name>
    <dbReference type="NCBI Taxonomy" id="2358"/>
    <lineage>
        <taxon>Bacteria</taxon>
        <taxon>Pseudomonadati</taxon>
        <taxon>Thermodesulfobacteriota</taxon>
        <taxon>Desulfomonilia</taxon>
        <taxon>Desulfomonilales</taxon>
        <taxon>Desulfomonilaceae</taxon>
        <taxon>Desulfomonile</taxon>
    </lineage>
</organism>
<comment type="caution">
    <text evidence="12">The sequence shown here is derived from an EMBL/GenBank/DDBJ whole genome shotgun (WGS) entry which is preliminary data.</text>
</comment>
<feature type="active site" description="For OMPdecase activity" evidence="9">
    <location>
        <position position="67"/>
    </location>
</feature>
<keyword evidence="5" id="KW-0210">Decarboxylase</keyword>